<reference evidence="1 2" key="2">
    <citation type="journal article" date="2015" name="Infect. Immun.">
        <title>Comparative genome sequencing of Rickettsia rickettsii strains that differ in virulence.</title>
        <authorList>
            <person name="Clark T.R."/>
            <person name="Noriea N.F."/>
            <person name="Bublitz D.C."/>
            <person name="Ellison D.W."/>
            <person name="Martens C."/>
            <person name="Lutter E.I."/>
            <person name="Hackstadt T."/>
        </authorList>
    </citation>
    <scope>NUCLEOTIDE SEQUENCE [LARGE SCALE GENOMIC DNA]</scope>
    <source>
        <strain evidence="1 2">Iowa</strain>
    </source>
</reference>
<proteinExistence type="predicted"/>
<organism evidence="1 2">
    <name type="scientific">Rickettsia rickettsii (strain Iowa)</name>
    <dbReference type="NCBI Taxonomy" id="452659"/>
    <lineage>
        <taxon>Bacteria</taxon>
        <taxon>Pseudomonadati</taxon>
        <taxon>Pseudomonadota</taxon>
        <taxon>Alphaproteobacteria</taxon>
        <taxon>Rickettsiales</taxon>
        <taxon>Rickettsiaceae</taxon>
        <taxon>Rickettsieae</taxon>
        <taxon>Rickettsia</taxon>
        <taxon>spotted fever group</taxon>
    </lineage>
</organism>
<protein>
    <submittedName>
        <fullName evidence="1">Uncharacterized protein</fullName>
    </submittedName>
</protein>
<accession>B0BUK1</accession>
<reference evidence="1 2" key="1">
    <citation type="journal article" date="2008" name="Infect. Immun.">
        <title>Genomic comparison of virulent Rickettsia rickettsii Sheila Smith and avirulent Rickettsia rickettsii Iowa.</title>
        <authorList>
            <person name="Ellison D.W."/>
            <person name="Clark T.R."/>
            <person name="Sturdevant D.E."/>
            <person name="Virtaneva K."/>
            <person name="Porcella S.F."/>
            <person name="Hackstadt T."/>
        </authorList>
    </citation>
    <scope>NUCLEOTIDE SEQUENCE [LARGE SCALE GENOMIC DNA]</scope>
    <source>
        <strain evidence="1 2">Iowa</strain>
    </source>
</reference>
<dbReference type="AlphaFoldDB" id="B0BUK1"/>
<dbReference type="HOGENOM" id="CLU_3391104_0_0_5"/>
<evidence type="ECO:0000313" key="1">
    <source>
        <dbReference type="EMBL" id="ABY72911.1"/>
    </source>
</evidence>
<name>B0BUK1_RICRO</name>
<keyword evidence="2" id="KW-1185">Reference proteome</keyword>
<gene>
    <name evidence="1" type="ordered locus">RrIowa_1125</name>
</gene>
<sequence length="32" mass="3886">MQQHPAFAEMTIRHLKLEIFSISFFLCYKELL</sequence>
<dbReference type="EMBL" id="CP000766">
    <property type="protein sequence ID" value="ABY72911.1"/>
    <property type="molecule type" value="Genomic_DNA"/>
</dbReference>
<dbReference type="KEGG" id="rrj:RrIowa_1125"/>
<dbReference type="Proteomes" id="UP000000796">
    <property type="component" value="Chromosome"/>
</dbReference>
<evidence type="ECO:0000313" key="2">
    <source>
        <dbReference type="Proteomes" id="UP000000796"/>
    </source>
</evidence>